<accession>A0A3N4HYM0</accession>
<sequence length="1161" mass="131664">MPAIAESPQASDSVQKHSKHVDQPREIAMATSRTPLAECAAEIFGPDSSLSREGVIAAFKADMKILSEQVADTLYELPTAKPKEMRGHGIDYVGWIESHFTDWEDSREEFRVILTSHEVLHSKSGVAITLNRLLTYVLSLDSLDDVDIDILDFRVIQLFGSWDQQFVDSQERKRADGHYSGSWDIDAYLRSLAETYFAFTYLLSFSVRLLTAQGFLLDAWDALWGALPWSPNTKYLNKRARGDIPAFFENQRYSLQILIPDGLNSLDFLRRNQLKLIRPGQVQLIRLALEDMMKEQQWNLMVIAEDYDARQQNNYEALAEYNRRRLGEGFIHFTGAKFLQFLVGLRSESVESRILRHLTEFPNAKVPEYRTPVLSKRPALLPFACCSLGNKPAEPAEPLASKASRDAEWGFILENLPQNPDELSSEDWLIRESRRIPSPIPTNCKLESANTFLPATSFYLPHVSECLFGEKWSDLMNLQPHRPSLPQTPPETPSESETPKNARGWPYFRVVDDPFHGEKWYPINDDRFQMSEFILLSKATIEADNSDSEIPKYPPGYRPRHTNPSRNNIPKRSVPPPTPLERGATFENMVNGETDNPITAHSPGATWSIKGPKVPKPRPPSNDANAFRDDIWPSPAWRRGFTVLGGPVIGNGMMMFDICERSRVQEWLDLDLMSKYGGAPRQFGDCLIVSLPETILLEDCISGLSCFIAALSSQQHLLCVVVIIEGDDKLLGSAFGSARLSCGIKNIEPPLTNSSRSDIQHQLNSLEHPDIPLLRVNTAIDTCESQSRNAPESIDVEKPVAQSRDAENPSTTRRLSPLAECAQEMFGPDPLLSRDEVIATVKEQLRTLSRLIADELKLHDDDVRRLRWPTTFPGVAANSRYTFWTRLRSRDALQSLPTTVRVNLIHIITYFLSINSLDDVDESILDWNLVCTLVIVDSSRCRDRDLGRYIYRPPNRELVGRAASCHTDGYSLDSFVQKLMHFSYGLQFSISILIAQEVLPDYYSGGPRPLNRYRWPWTDAGSMESSRELIGLYFYDYCDLSKQALGIRYSNSGPTTSLENSSFLERKNKGLVRPSLVKLIQLALEDQMKQLQWHLLMVPEGVHVCPRDTHNASTEFSQRRLGGGHGPYYSHSWSSESFLRFLLKVRSESVESRILRYINEG</sequence>
<keyword evidence="3" id="KW-1185">Reference proteome</keyword>
<protein>
    <submittedName>
        <fullName evidence="2">Uncharacterized protein</fullName>
    </submittedName>
</protein>
<dbReference type="EMBL" id="ML119714">
    <property type="protein sequence ID" value="RPA78196.1"/>
    <property type="molecule type" value="Genomic_DNA"/>
</dbReference>
<feature type="region of interest" description="Disordered" evidence="1">
    <location>
        <begin position="596"/>
        <end position="627"/>
    </location>
</feature>
<name>A0A3N4HYM0_ASCIM</name>
<dbReference type="AlphaFoldDB" id="A0A3N4HYM0"/>
<dbReference type="Proteomes" id="UP000275078">
    <property type="component" value="Unassembled WGS sequence"/>
</dbReference>
<evidence type="ECO:0000313" key="3">
    <source>
        <dbReference type="Proteomes" id="UP000275078"/>
    </source>
</evidence>
<gene>
    <name evidence="2" type="ORF">BJ508DRAFT_309443</name>
</gene>
<evidence type="ECO:0000256" key="1">
    <source>
        <dbReference type="SAM" id="MobiDB-lite"/>
    </source>
</evidence>
<feature type="region of interest" description="Disordered" evidence="1">
    <location>
        <begin position="787"/>
        <end position="813"/>
    </location>
</feature>
<feature type="region of interest" description="Disordered" evidence="1">
    <location>
        <begin position="546"/>
        <end position="581"/>
    </location>
</feature>
<feature type="region of interest" description="Disordered" evidence="1">
    <location>
        <begin position="479"/>
        <end position="502"/>
    </location>
</feature>
<reference evidence="2 3" key="1">
    <citation type="journal article" date="2018" name="Nat. Ecol. Evol.">
        <title>Pezizomycetes genomes reveal the molecular basis of ectomycorrhizal truffle lifestyle.</title>
        <authorList>
            <person name="Murat C."/>
            <person name="Payen T."/>
            <person name="Noel B."/>
            <person name="Kuo A."/>
            <person name="Morin E."/>
            <person name="Chen J."/>
            <person name="Kohler A."/>
            <person name="Krizsan K."/>
            <person name="Balestrini R."/>
            <person name="Da Silva C."/>
            <person name="Montanini B."/>
            <person name="Hainaut M."/>
            <person name="Levati E."/>
            <person name="Barry K.W."/>
            <person name="Belfiori B."/>
            <person name="Cichocki N."/>
            <person name="Clum A."/>
            <person name="Dockter R.B."/>
            <person name="Fauchery L."/>
            <person name="Guy J."/>
            <person name="Iotti M."/>
            <person name="Le Tacon F."/>
            <person name="Lindquist E.A."/>
            <person name="Lipzen A."/>
            <person name="Malagnac F."/>
            <person name="Mello A."/>
            <person name="Molinier V."/>
            <person name="Miyauchi S."/>
            <person name="Poulain J."/>
            <person name="Riccioni C."/>
            <person name="Rubini A."/>
            <person name="Sitrit Y."/>
            <person name="Splivallo R."/>
            <person name="Traeger S."/>
            <person name="Wang M."/>
            <person name="Zifcakova L."/>
            <person name="Wipf D."/>
            <person name="Zambonelli A."/>
            <person name="Paolocci F."/>
            <person name="Nowrousian M."/>
            <person name="Ottonello S."/>
            <person name="Baldrian P."/>
            <person name="Spatafora J.W."/>
            <person name="Henrissat B."/>
            <person name="Nagy L.G."/>
            <person name="Aury J.M."/>
            <person name="Wincker P."/>
            <person name="Grigoriev I.V."/>
            <person name="Bonfante P."/>
            <person name="Martin F.M."/>
        </authorList>
    </citation>
    <scope>NUCLEOTIDE SEQUENCE [LARGE SCALE GENOMIC DNA]</scope>
    <source>
        <strain evidence="2 3">RN42</strain>
    </source>
</reference>
<evidence type="ECO:0000313" key="2">
    <source>
        <dbReference type="EMBL" id="RPA78196.1"/>
    </source>
</evidence>
<organism evidence="2 3">
    <name type="scientific">Ascobolus immersus RN42</name>
    <dbReference type="NCBI Taxonomy" id="1160509"/>
    <lineage>
        <taxon>Eukaryota</taxon>
        <taxon>Fungi</taxon>
        <taxon>Dikarya</taxon>
        <taxon>Ascomycota</taxon>
        <taxon>Pezizomycotina</taxon>
        <taxon>Pezizomycetes</taxon>
        <taxon>Pezizales</taxon>
        <taxon>Ascobolaceae</taxon>
        <taxon>Ascobolus</taxon>
    </lineage>
</organism>
<proteinExistence type="predicted"/>
<feature type="region of interest" description="Disordered" evidence="1">
    <location>
        <begin position="1"/>
        <end position="23"/>
    </location>
</feature>